<evidence type="ECO:0000313" key="1">
    <source>
        <dbReference type="EMBL" id="KAK7680878.1"/>
    </source>
</evidence>
<name>A0AAW0FII9_9APHY</name>
<comment type="caution">
    <text evidence="1">The sequence shown here is derived from an EMBL/GenBank/DDBJ whole genome shotgun (WGS) entry which is preliminary data.</text>
</comment>
<sequence length="68" mass="7584">MTYAHADTLRLLVKRYVPSGTSGPELCIISAFESQVMGIVTVVESMGFTLRRDTLSTRTLENQVHIEI</sequence>
<organism evidence="1 2">
    <name type="scientific">Cerrena zonata</name>
    <dbReference type="NCBI Taxonomy" id="2478898"/>
    <lineage>
        <taxon>Eukaryota</taxon>
        <taxon>Fungi</taxon>
        <taxon>Dikarya</taxon>
        <taxon>Basidiomycota</taxon>
        <taxon>Agaricomycotina</taxon>
        <taxon>Agaricomycetes</taxon>
        <taxon>Polyporales</taxon>
        <taxon>Cerrenaceae</taxon>
        <taxon>Cerrena</taxon>
    </lineage>
</organism>
<proteinExistence type="predicted"/>
<dbReference type="EMBL" id="JASBNA010000046">
    <property type="protein sequence ID" value="KAK7680878.1"/>
    <property type="molecule type" value="Genomic_DNA"/>
</dbReference>
<keyword evidence="2" id="KW-1185">Reference proteome</keyword>
<dbReference type="Proteomes" id="UP001385951">
    <property type="component" value="Unassembled WGS sequence"/>
</dbReference>
<accession>A0AAW0FII9</accession>
<reference evidence="1 2" key="1">
    <citation type="submission" date="2022-09" db="EMBL/GenBank/DDBJ databases">
        <authorList>
            <person name="Palmer J.M."/>
        </authorList>
    </citation>
    <scope>NUCLEOTIDE SEQUENCE [LARGE SCALE GENOMIC DNA]</scope>
    <source>
        <strain evidence="1 2">DSM 7382</strain>
    </source>
</reference>
<gene>
    <name evidence="1" type="ORF">QCA50_016188</name>
</gene>
<protein>
    <submittedName>
        <fullName evidence="1">Uncharacterized protein</fullName>
    </submittedName>
</protein>
<dbReference type="AlphaFoldDB" id="A0AAW0FII9"/>
<evidence type="ECO:0000313" key="2">
    <source>
        <dbReference type="Proteomes" id="UP001385951"/>
    </source>
</evidence>